<evidence type="ECO:0000256" key="3">
    <source>
        <dbReference type="ARBA" id="ARBA00022490"/>
    </source>
</evidence>
<evidence type="ECO:0000256" key="1">
    <source>
        <dbReference type="ARBA" id="ARBA00004496"/>
    </source>
</evidence>
<evidence type="ECO:0000313" key="6">
    <source>
        <dbReference type="Proteomes" id="UP000386466"/>
    </source>
</evidence>
<protein>
    <recommendedName>
        <fullName evidence="2">L-lactate dehydrogenase A chain</fullName>
    </recommendedName>
</protein>
<dbReference type="AlphaFoldDB" id="A0A485PBK6"/>
<evidence type="ECO:0000259" key="4">
    <source>
        <dbReference type="Pfam" id="PF00056"/>
    </source>
</evidence>
<dbReference type="Gene3D" id="3.40.50.720">
    <property type="entry name" value="NAD(P)-binding Rossmann-like Domain"/>
    <property type="match status" value="1"/>
</dbReference>
<dbReference type="InterPro" id="IPR036291">
    <property type="entry name" value="NAD(P)-bd_dom_sf"/>
</dbReference>
<organism evidence="5 6">
    <name type="scientific">Lynx pardinus</name>
    <name type="common">Iberian lynx</name>
    <name type="synonym">Felis pardina</name>
    <dbReference type="NCBI Taxonomy" id="191816"/>
    <lineage>
        <taxon>Eukaryota</taxon>
        <taxon>Metazoa</taxon>
        <taxon>Chordata</taxon>
        <taxon>Craniata</taxon>
        <taxon>Vertebrata</taxon>
        <taxon>Euteleostomi</taxon>
        <taxon>Mammalia</taxon>
        <taxon>Eutheria</taxon>
        <taxon>Laurasiatheria</taxon>
        <taxon>Carnivora</taxon>
        <taxon>Feliformia</taxon>
        <taxon>Felidae</taxon>
        <taxon>Felinae</taxon>
        <taxon>Lynx</taxon>
    </lineage>
</organism>
<dbReference type="EMBL" id="CAAGRJ010031565">
    <property type="protein sequence ID" value="VFV42127.1"/>
    <property type="molecule type" value="Genomic_DNA"/>
</dbReference>
<accession>A0A485PBK6</accession>
<dbReference type="InterPro" id="IPR001236">
    <property type="entry name" value="Lactate/malate_DH_N"/>
</dbReference>
<evidence type="ECO:0000256" key="2">
    <source>
        <dbReference type="ARBA" id="ARBA00017655"/>
    </source>
</evidence>
<keyword evidence="3" id="KW-0963">Cytoplasm</keyword>
<dbReference type="GO" id="GO:0005737">
    <property type="term" value="C:cytoplasm"/>
    <property type="evidence" value="ECO:0007669"/>
    <property type="project" value="UniProtKB-SubCell"/>
</dbReference>
<dbReference type="PANTHER" id="PTHR43128">
    <property type="entry name" value="L-2-HYDROXYCARBOXYLATE DEHYDROGENASE (NAD(P)(+))"/>
    <property type="match status" value="1"/>
</dbReference>
<dbReference type="GO" id="GO:0004459">
    <property type="term" value="F:L-lactate dehydrogenase (NAD+) activity"/>
    <property type="evidence" value="ECO:0007669"/>
    <property type="project" value="TreeGrafter"/>
</dbReference>
<sequence length="134" mass="14832">MAWAITILMKGLADERALVEVMEDKLKGEMMDLQHSSLFRRTPKFVSGKGYNGTANSKLVIITAGARQQEGENHPNLAQRNINISQFIIPNTVKTSSNCKLLVSSPGDIWIYVAFPKTMLLEVAAIWIQTGSII</sequence>
<dbReference type="PRINTS" id="PR00086">
    <property type="entry name" value="LLDHDRGNASE"/>
</dbReference>
<proteinExistence type="predicted"/>
<comment type="subcellular location">
    <subcellularLocation>
        <location evidence="1">Cytoplasm</location>
    </subcellularLocation>
</comment>
<feature type="domain" description="Lactate/malate dehydrogenase N-terminal" evidence="4">
    <location>
        <begin position="2"/>
        <end position="114"/>
    </location>
</feature>
<dbReference type="PANTHER" id="PTHR43128:SF10">
    <property type="entry name" value="L-LACTATE DEHYDROGENASE A CHAIN"/>
    <property type="match status" value="1"/>
</dbReference>
<dbReference type="Pfam" id="PF00056">
    <property type="entry name" value="Ldh_1_N"/>
    <property type="match status" value="1"/>
</dbReference>
<keyword evidence="6" id="KW-1185">Reference proteome</keyword>
<reference evidence="5 6" key="1">
    <citation type="submission" date="2019-01" db="EMBL/GenBank/DDBJ databases">
        <authorList>
            <person name="Alioto T."/>
            <person name="Alioto T."/>
        </authorList>
    </citation>
    <scope>NUCLEOTIDE SEQUENCE [LARGE SCALE GENOMIC DNA]</scope>
</reference>
<dbReference type="Proteomes" id="UP000386466">
    <property type="component" value="Unassembled WGS sequence"/>
</dbReference>
<dbReference type="SUPFAM" id="SSF51735">
    <property type="entry name" value="NAD(P)-binding Rossmann-fold domains"/>
    <property type="match status" value="1"/>
</dbReference>
<gene>
    <name evidence="5" type="ORF">LYPA_23C008315</name>
</gene>
<evidence type="ECO:0000313" key="5">
    <source>
        <dbReference type="EMBL" id="VFV42127.1"/>
    </source>
</evidence>
<dbReference type="GO" id="GO:0006089">
    <property type="term" value="P:lactate metabolic process"/>
    <property type="evidence" value="ECO:0007669"/>
    <property type="project" value="TreeGrafter"/>
</dbReference>
<dbReference type="InterPro" id="IPR001557">
    <property type="entry name" value="L-lactate/malate_DH"/>
</dbReference>
<name>A0A485PBK6_LYNPA</name>